<dbReference type="AlphaFoldDB" id="A0A6C0J9C2"/>
<protein>
    <submittedName>
        <fullName evidence="1">Uncharacterized protein</fullName>
    </submittedName>
</protein>
<name>A0A6C0J9C2_9ZZZZ</name>
<reference evidence="1" key="1">
    <citation type="journal article" date="2020" name="Nature">
        <title>Giant virus diversity and host interactions through global metagenomics.</title>
        <authorList>
            <person name="Schulz F."/>
            <person name="Roux S."/>
            <person name="Paez-Espino D."/>
            <person name="Jungbluth S."/>
            <person name="Walsh D.A."/>
            <person name="Denef V.J."/>
            <person name="McMahon K.D."/>
            <person name="Konstantinidis K.T."/>
            <person name="Eloe-Fadrosh E.A."/>
            <person name="Kyrpides N.C."/>
            <person name="Woyke T."/>
        </authorList>
    </citation>
    <scope>NUCLEOTIDE SEQUENCE</scope>
    <source>
        <strain evidence="1">GVMAG-M-3300025880-75</strain>
    </source>
</reference>
<sequence length="155" mass="18190">MTNYYKAKTRGVDILDYRKYILARSGENLNSNSTQLLEMDIYNSYPHNPHDYLEAGAGWYENHPLVNKGLAFWVDKTNICIGYNIGEVFRPIFSHARERQAYGVRKYIVLYAKIFASKARHALYKKELMELHNKKIPDEIIEHIAGYTWDIMLLL</sequence>
<accession>A0A6C0J9C2</accession>
<organism evidence="1">
    <name type="scientific">viral metagenome</name>
    <dbReference type="NCBI Taxonomy" id="1070528"/>
    <lineage>
        <taxon>unclassified sequences</taxon>
        <taxon>metagenomes</taxon>
        <taxon>organismal metagenomes</taxon>
    </lineage>
</organism>
<proteinExistence type="predicted"/>
<evidence type="ECO:0000313" key="1">
    <source>
        <dbReference type="EMBL" id="QHU02229.1"/>
    </source>
</evidence>
<dbReference type="EMBL" id="MN740355">
    <property type="protein sequence ID" value="QHU02229.1"/>
    <property type="molecule type" value="Genomic_DNA"/>
</dbReference>